<protein>
    <submittedName>
        <fullName evidence="1">Uncharacterized protein</fullName>
    </submittedName>
</protein>
<keyword evidence="2" id="KW-1185">Reference proteome</keyword>
<evidence type="ECO:0000313" key="1">
    <source>
        <dbReference type="EMBL" id="KAH7657398.1"/>
    </source>
</evidence>
<comment type="caution">
    <text evidence="1">The sequence shown here is derived from an EMBL/GenBank/DDBJ whole genome shotgun (WGS) entry which is preliminary data.</text>
</comment>
<accession>A0ACB7UAS2</accession>
<dbReference type="EMBL" id="CM037027">
    <property type="protein sequence ID" value="KAH7657398.1"/>
    <property type="molecule type" value="Genomic_DNA"/>
</dbReference>
<sequence>MEFLKREKEKERKMEGNQAIKDQGAAVHGVSSGSKLRYPLRSATKLKEEKQAMAGEKSGSSATRRGRPKSEVSKSVSVLDLSGKDKIAKVPGRLSFPSKSSPRPATSGSVTPISEARTRRTNTLGKSETPLSNVSRSSGQRRFNVLSSVSYWLTQIKLSESAGKHSISLGFFKLALEAGCEHIQRLREELKSYACRYNLVSELGETVKDLMQSYNILEEFEKLSISGSCSESPKDGGMHASDEDVHNSNTTKTGNLKPKLVNSDALGIKESNKLNTIHKKLPTPRNKSSVDKNSKTVISTEQKRSQRLKKPESNAEKLKIKTSLRGTPIPAEKVDSIDTSQADEEALSQEEKENMDVQLMEQEIQTN</sequence>
<reference evidence="2" key="1">
    <citation type="journal article" date="2022" name="Nat. Commun.">
        <title>Chromosome evolution and the genetic basis of agronomically important traits in greater yam.</title>
        <authorList>
            <person name="Bredeson J.V."/>
            <person name="Lyons J.B."/>
            <person name="Oniyinde I.O."/>
            <person name="Okereke N.R."/>
            <person name="Kolade O."/>
            <person name="Nnabue I."/>
            <person name="Nwadili C.O."/>
            <person name="Hribova E."/>
            <person name="Parker M."/>
            <person name="Nwogha J."/>
            <person name="Shu S."/>
            <person name="Carlson J."/>
            <person name="Kariba R."/>
            <person name="Muthemba S."/>
            <person name="Knop K."/>
            <person name="Barton G.J."/>
            <person name="Sherwood A.V."/>
            <person name="Lopez-Montes A."/>
            <person name="Asiedu R."/>
            <person name="Jamnadass R."/>
            <person name="Muchugi A."/>
            <person name="Goodstein D."/>
            <person name="Egesi C.N."/>
            <person name="Featherston J."/>
            <person name="Asfaw A."/>
            <person name="Simpson G.G."/>
            <person name="Dolezel J."/>
            <person name="Hendre P.S."/>
            <person name="Van Deynze A."/>
            <person name="Kumar P.L."/>
            <person name="Obidiegwu J.E."/>
            <person name="Bhattacharjee R."/>
            <person name="Rokhsar D.S."/>
        </authorList>
    </citation>
    <scope>NUCLEOTIDE SEQUENCE [LARGE SCALE GENOMIC DNA]</scope>
    <source>
        <strain evidence="2">cv. TDa95/00328</strain>
    </source>
</reference>
<name>A0ACB7UAS2_DIOAL</name>
<organism evidence="1 2">
    <name type="scientific">Dioscorea alata</name>
    <name type="common">Purple yam</name>
    <dbReference type="NCBI Taxonomy" id="55571"/>
    <lineage>
        <taxon>Eukaryota</taxon>
        <taxon>Viridiplantae</taxon>
        <taxon>Streptophyta</taxon>
        <taxon>Embryophyta</taxon>
        <taxon>Tracheophyta</taxon>
        <taxon>Spermatophyta</taxon>
        <taxon>Magnoliopsida</taxon>
        <taxon>Liliopsida</taxon>
        <taxon>Dioscoreales</taxon>
        <taxon>Dioscoreaceae</taxon>
        <taxon>Dioscorea</taxon>
    </lineage>
</organism>
<dbReference type="Proteomes" id="UP000827976">
    <property type="component" value="Chromosome 17"/>
</dbReference>
<evidence type="ECO:0000313" key="2">
    <source>
        <dbReference type="Proteomes" id="UP000827976"/>
    </source>
</evidence>
<proteinExistence type="predicted"/>
<gene>
    <name evidence="1" type="ORF">IHE45_17G019500</name>
</gene>